<dbReference type="InterPro" id="IPR016191">
    <property type="entry name" value="Ribonuclease/ribotoxin"/>
</dbReference>
<feature type="signal peptide" evidence="3">
    <location>
        <begin position="1"/>
        <end position="18"/>
    </location>
</feature>
<dbReference type="Gene3D" id="3.10.450.30">
    <property type="entry name" value="Microbial ribonucleases"/>
    <property type="match status" value="1"/>
</dbReference>
<dbReference type="GO" id="GO:0016787">
    <property type="term" value="F:hydrolase activity"/>
    <property type="evidence" value="ECO:0007669"/>
    <property type="project" value="UniProtKB-KW"/>
</dbReference>
<name>A0A6A5S8T2_9PLEO</name>
<keyword evidence="2" id="KW-0378">Hydrolase</keyword>
<dbReference type="Proteomes" id="UP000800038">
    <property type="component" value="Unassembled WGS sequence"/>
</dbReference>
<gene>
    <name evidence="4" type="ORF">EJ02DRAFT_459001</name>
</gene>
<keyword evidence="3" id="KW-0732">Signal</keyword>
<reference evidence="4" key="1">
    <citation type="journal article" date="2020" name="Stud. Mycol.">
        <title>101 Dothideomycetes genomes: a test case for predicting lifestyles and emergence of pathogens.</title>
        <authorList>
            <person name="Haridas S."/>
            <person name="Albert R."/>
            <person name="Binder M."/>
            <person name="Bloem J."/>
            <person name="Labutti K."/>
            <person name="Salamov A."/>
            <person name="Andreopoulos B."/>
            <person name="Baker S."/>
            <person name="Barry K."/>
            <person name="Bills G."/>
            <person name="Bluhm B."/>
            <person name="Cannon C."/>
            <person name="Castanera R."/>
            <person name="Culley D."/>
            <person name="Daum C."/>
            <person name="Ezra D."/>
            <person name="Gonzalez J."/>
            <person name="Henrissat B."/>
            <person name="Kuo A."/>
            <person name="Liang C."/>
            <person name="Lipzen A."/>
            <person name="Lutzoni F."/>
            <person name="Magnuson J."/>
            <person name="Mondo S."/>
            <person name="Nolan M."/>
            <person name="Ohm R."/>
            <person name="Pangilinan J."/>
            <person name="Park H.-J."/>
            <person name="Ramirez L."/>
            <person name="Alfaro M."/>
            <person name="Sun H."/>
            <person name="Tritt A."/>
            <person name="Yoshinaga Y."/>
            <person name="Zwiers L.-H."/>
            <person name="Turgeon B."/>
            <person name="Goodwin S."/>
            <person name="Spatafora J."/>
            <person name="Crous P."/>
            <person name="Grigoriev I."/>
        </authorList>
    </citation>
    <scope>NUCLEOTIDE SEQUENCE</scope>
    <source>
        <strain evidence="4">CBS 161.51</strain>
    </source>
</reference>
<evidence type="ECO:0000256" key="2">
    <source>
        <dbReference type="ARBA" id="ARBA00022801"/>
    </source>
</evidence>
<keyword evidence="1" id="KW-0540">Nuclease</keyword>
<dbReference type="AlphaFoldDB" id="A0A6A5S8T2"/>
<dbReference type="OrthoDB" id="4470832at2759"/>
<sequence length="175" mass="19248">MRYSSAFVIAALVAPIFTAPTPVAQPEADISEVANVLEARADTVTCKPKDNKSDVKSFKVDVSYAKGQASKAGLKAGKSGDPHEYHNGDNINWGVKECDVKNAPLWEYPVFWVGSKAGNSQLEWEKDVKTDKQKKKTPIRVVFVNQNGGAKYCGVMTHSEVAKDYQGKKFFEKCT</sequence>
<dbReference type="InterPro" id="IPR000026">
    <property type="entry name" value="N1-like"/>
</dbReference>
<dbReference type="Pfam" id="PF00545">
    <property type="entry name" value="Ribonuclease"/>
    <property type="match status" value="1"/>
</dbReference>
<feature type="chain" id="PRO_5025600803" evidence="3">
    <location>
        <begin position="19"/>
        <end position="175"/>
    </location>
</feature>
<proteinExistence type="predicted"/>
<dbReference type="EMBL" id="ML976154">
    <property type="protein sequence ID" value="KAF1937091.1"/>
    <property type="molecule type" value="Genomic_DNA"/>
</dbReference>
<evidence type="ECO:0000313" key="5">
    <source>
        <dbReference type="Proteomes" id="UP000800038"/>
    </source>
</evidence>
<keyword evidence="5" id="KW-1185">Reference proteome</keyword>
<evidence type="ECO:0000256" key="1">
    <source>
        <dbReference type="ARBA" id="ARBA00022722"/>
    </source>
</evidence>
<accession>A0A6A5S8T2</accession>
<dbReference type="GO" id="GO:0004521">
    <property type="term" value="F:RNA endonuclease activity"/>
    <property type="evidence" value="ECO:0007669"/>
    <property type="project" value="InterPro"/>
</dbReference>
<organism evidence="4 5">
    <name type="scientific">Clathrospora elynae</name>
    <dbReference type="NCBI Taxonomy" id="706981"/>
    <lineage>
        <taxon>Eukaryota</taxon>
        <taxon>Fungi</taxon>
        <taxon>Dikarya</taxon>
        <taxon>Ascomycota</taxon>
        <taxon>Pezizomycotina</taxon>
        <taxon>Dothideomycetes</taxon>
        <taxon>Pleosporomycetidae</taxon>
        <taxon>Pleosporales</taxon>
        <taxon>Diademaceae</taxon>
        <taxon>Clathrospora</taxon>
    </lineage>
</organism>
<protein>
    <submittedName>
        <fullName evidence="4">Uncharacterized protein</fullName>
    </submittedName>
</protein>
<evidence type="ECO:0000256" key="3">
    <source>
        <dbReference type="SAM" id="SignalP"/>
    </source>
</evidence>
<dbReference type="SUPFAM" id="SSF53933">
    <property type="entry name" value="Microbial ribonucleases"/>
    <property type="match status" value="1"/>
</dbReference>
<dbReference type="GO" id="GO:0003723">
    <property type="term" value="F:RNA binding"/>
    <property type="evidence" value="ECO:0007669"/>
    <property type="project" value="InterPro"/>
</dbReference>
<evidence type="ECO:0000313" key="4">
    <source>
        <dbReference type="EMBL" id="KAF1937091.1"/>
    </source>
</evidence>